<feature type="compositionally biased region" description="Basic and acidic residues" evidence="1">
    <location>
        <begin position="706"/>
        <end position="718"/>
    </location>
</feature>
<dbReference type="InterPro" id="IPR036875">
    <property type="entry name" value="Znf_CCHC_sf"/>
</dbReference>
<feature type="region of interest" description="Disordered" evidence="1">
    <location>
        <begin position="688"/>
        <end position="725"/>
    </location>
</feature>
<feature type="region of interest" description="Disordered" evidence="1">
    <location>
        <begin position="739"/>
        <end position="781"/>
    </location>
</feature>
<name>A0A811QPZ7_9POAL</name>
<feature type="domain" description="CCHC-type" evidence="2">
    <location>
        <begin position="263"/>
        <end position="279"/>
    </location>
</feature>
<feature type="region of interest" description="Disordered" evidence="1">
    <location>
        <begin position="529"/>
        <end position="629"/>
    </location>
</feature>
<feature type="compositionally biased region" description="Low complexity" evidence="1">
    <location>
        <begin position="765"/>
        <end position="781"/>
    </location>
</feature>
<organism evidence="3 4">
    <name type="scientific">Miscanthus lutarioriparius</name>
    <dbReference type="NCBI Taxonomy" id="422564"/>
    <lineage>
        <taxon>Eukaryota</taxon>
        <taxon>Viridiplantae</taxon>
        <taxon>Streptophyta</taxon>
        <taxon>Embryophyta</taxon>
        <taxon>Tracheophyta</taxon>
        <taxon>Spermatophyta</taxon>
        <taxon>Magnoliopsida</taxon>
        <taxon>Liliopsida</taxon>
        <taxon>Poales</taxon>
        <taxon>Poaceae</taxon>
        <taxon>PACMAD clade</taxon>
        <taxon>Panicoideae</taxon>
        <taxon>Andropogonodae</taxon>
        <taxon>Andropogoneae</taxon>
        <taxon>Saccharinae</taxon>
        <taxon>Miscanthus</taxon>
    </lineage>
</organism>
<dbReference type="Gene3D" id="4.10.60.10">
    <property type="entry name" value="Zinc finger, CCHC-type"/>
    <property type="match status" value="1"/>
</dbReference>
<evidence type="ECO:0000313" key="4">
    <source>
        <dbReference type="Proteomes" id="UP000604825"/>
    </source>
</evidence>
<dbReference type="AlphaFoldDB" id="A0A811QPZ7"/>
<gene>
    <name evidence="3" type="ORF">NCGR_LOCUS41569</name>
</gene>
<protein>
    <recommendedName>
        <fullName evidence="2">CCHC-type domain-containing protein</fullName>
    </recommendedName>
</protein>
<dbReference type="SUPFAM" id="SSF57756">
    <property type="entry name" value="Retrovirus zinc finger-like domains"/>
    <property type="match status" value="1"/>
</dbReference>
<feature type="compositionally biased region" description="Basic and acidic residues" evidence="1">
    <location>
        <begin position="597"/>
        <end position="619"/>
    </location>
</feature>
<dbReference type="EMBL" id="CAJGYO010000010">
    <property type="protein sequence ID" value="CAD6258086.1"/>
    <property type="molecule type" value="Genomic_DNA"/>
</dbReference>
<comment type="caution">
    <text evidence="3">The sequence shown here is derived from an EMBL/GenBank/DDBJ whole genome shotgun (WGS) entry which is preliminary data.</text>
</comment>
<feature type="region of interest" description="Disordered" evidence="1">
    <location>
        <begin position="139"/>
        <end position="179"/>
    </location>
</feature>
<feature type="compositionally biased region" description="Low complexity" evidence="1">
    <location>
        <begin position="536"/>
        <end position="545"/>
    </location>
</feature>
<evidence type="ECO:0000256" key="1">
    <source>
        <dbReference type="SAM" id="MobiDB-lite"/>
    </source>
</evidence>
<sequence>MVESASAGQLPPQILRRPELASPIHSAPASPTSSRTRPYNCEPGSPLHSSRSKETHGELWRARATPTTAHLTAGVCPDAVIHLTPPRPSSPLPETVHRTPSAPSTQEPEPLLDTGDEELVDYGDAESPVHFYDAASPNAKAEDGDAADDPMPGSGSPAPTDALTELATGGAGSDGPSATTMAAASILPHPRPEPEDPTRTGGAAPAKFKSVIVQPSPEWQMAKTGRRKHTAAVSIPDTATPKPAAKGVPNAARDAFKRRFAGRCFRCLASDHHVAKCRDPVRCILCRGIGHLARSCPSRRPRTISAQLRSRLTFPPESIHSRIVFPPLPDPAHPTAAAKPDMVHVPGLAYQRPVRHRISIVARDAMHPAPASAKHQRHQVWPWRVVAEFGEPQEKDRALCKGYIEIGGSIIPIQPWLTAGGGPERTWWYHVKVTMEHVPPEVLGELEYTIFAARAEQTMEINGLVALTCIPSSPPIGMGADKVILIHMAGYEDWSPRRLDDTGSRTSSEHGSSAPTVIPFEWAVGVLDGRPAPTGPRSARSVSVPSRRRPTVGLGMVTKPRGTGGVPAAARHGGLCVGGRPSHTPRRTGNAGARAPRLPEPRKDIRASLRRFRDSDGDKTTLSQEDDPMVHEHACTRLSGAPLCFSSDDNADNRSTSPEYRLVSKLWAGASSSAQPLQPEEVVFGPAPQLLNIGPGTGDVSDVDDPAIRDATGRHTSDEETAEGPNDYAAFCAGMFKPAPAPMLQRPDSRPPPPPTSSRGRRRAPTASTRSSTRLAARPSSVPVAERAQYKLMRELFFINGKSAAPDAAVTAYVDMYGDDRPEEAVKAIRAATCMGNKELSRALAAIAAESEVAEMEVP</sequence>
<dbReference type="SMART" id="SM00343">
    <property type="entry name" value="ZnF_C2HC"/>
    <property type="match status" value="2"/>
</dbReference>
<dbReference type="Proteomes" id="UP000604825">
    <property type="component" value="Unassembled WGS sequence"/>
</dbReference>
<proteinExistence type="predicted"/>
<keyword evidence="4" id="KW-1185">Reference proteome</keyword>
<feature type="domain" description="CCHC-type" evidence="2">
    <location>
        <begin position="282"/>
        <end position="298"/>
    </location>
</feature>
<evidence type="ECO:0000313" key="3">
    <source>
        <dbReference type="EMBL" id="CAD6258086.1"/>
    </source>
</evidence>
<reference evidence="3" key="1">
    <citation type="submission" date="2020-10" db="EMBL/GenBank/DDBJ databases">
        <authorList>
            <person name="Han B."/>
            <person name="Lu T."/>
            <person name="Zhao Q."/>
            <person name="Huang X."/>
            <person name="Zhao Y."/>
        </authorList>
    </citation>
    <scope>NUCLEOTIDE SEQUENCE</scope>
</reference>
<dbReference type="InterPro" id="IPR001878">
    <property type="entry name" value="Znf_CCHC"/>
</dbReference>
<dbReference type="GO" id="GO:0008270">
    <property type="term" value="F:zinc ion binding"/>
    <property type="evidence" value="ECO:0007669"/>
    <property type="project" value="InterPro"/>
</dbReference>
<evidence type="ECO:0000259" key="2">
    <source>
        <dbReference type="SMART" id="SM00343"/>
    </source>
</evidence>
<dbReference type="GO" id="GO:0003676">
    <property type="term" value="F:nucleic acid binding"/>
    <property type="evidence" value="ECO:0007669"/>
    <property type="project" value="InterPro"/>
</dbReference>
<accession>A0A811QPZ7</accession>
<feature type="region of interest" description="Disordered" evidence="1">
    <location>
        <begin position="80"/>
        <end position="115"/>
    </location>
</feature>
<dbReference type="OrthoDB" id="693750at2759"/>
<feature type="compositionally biased region" description="Basic and acidic residues" evidence="1">
    <location>
        <begin position="51"/>
        <end position="60"/>
    </location>
</feature>
<feature type="region of interest" description="Disordered" evidence="1">
    <location>
        <begin position="1"/>
        <end position="60"/>
    </location>
</feature>